<feature type="transmembrane region" description="Helical" evidence="1">
    <location>
        <begin position="38"/>
        <end position="58"/>
    </location>
</feature>
<evidence type="ECO:0000313" key="3">
    <source>
        <dbReference type="Proteomes" id="UP001597549"/>
    </source>
</evidence>
<reference evidence="3" key="1">
    <citation type="journal article" date="2019" name="Int. J. Syst. Evol. Microbiol.">
        <title>The Global Catalogue of Microorganisms (GCM) 10K type strain sequencing project: providing services to taxonomists for standard genome sequencing and annotation.</title>
        <authorList>
            <consortium name="The Broad Institute Genomics Platform"/>
            <consortium name="The Broad Institute Genome Sequencing Center for Infectious Disease"/>
            <person name="Wu L."/>
            <person name="Ma J."/>
        </authorList>
    </citation>
    <scope>NUCLEOTIDE SEQUENCE [LARGE SCALE GENOMIC DNA]</scope>
    <source>
        <strain evidence="3">KCTC 52644</strain>
    </source>
</reference>
<accession>A0ABW5Z5I2</accession>
<organism evidence="2 3">
    <name type="scientific">Flavobacterium ardleyense</name>
    <dbReference type="NCBI Taxonomy" id="2038737"/>
    <lineage>
        <taxon>Bacteria</taxon>
        <taxon>Pseudomonadati</taxon>
        <taxon>Bacteroidota</taxon>
        <taxon>Flavobacteriia</taxon>
        <taxon>Flavobacteriales</taxon>
        <taxon>Flavobacteriaceae</taxon>
        <taxon>Flavobacterium</taxon>
    </lineage>
</organism>
<evidence type="ECO:0000256" key="1">
    <source>
        <dbReference type="SAM" id="Phobius"/>
    </source>
</evidence>
<proteinExistence type="predicted"/>
<dbReference type="EMBL" id="JBHUOL010000010">
    <property type="protein sequence ID" value="MFD2908019.1"/>
    <property type="molecule type" value="Genomic_DNA"/>
</dbReference>
<dbReference type="Proteomes" id="UP001597549">
    <property type="component" value="Unassembled WGS sequence"/>
</dbReference>
<feature type="transmembrane region" description="Helical" evidence="1">
    <location>
        <begin position="12"/>
        <end position="32"/>
    </location>
</feature>
<sequence length="440" mass="51740">MSENKNSPYFTAFVISFVITFIYAIVMPFVVSGMYEELAAIIGGIILFVVSFVFYFVYNHFRTIKKLPWLFGGIVIFIGYVILVNSDADIYNKNLFNNSKLPKAYESYQTVLTDEPIYFGKYEMQLKFKSFDPISHFISSKNNLIVITSVIPKDRDFEEVEKDRYGGGNTIFQDYTTYKLDKDGNIIDSYVFKRTYENYTEILFDDYIVNINKNYYKSWILDGDTLSKPFEFKNKDLQWNEEEQVKLYERIVYGRGYYKIEGNNYTVEGKNPEQQIVYFSEGKWYKFFTNIIMPDRDKVSEQRGETTYYANVFGKYEENNYGNAPDWSNFKPVYFQREKFERVTHNIGGNSGSSESIEVNGNLFCNLYVGKDTLKFIKPISFGESGSTQEFYEAKGEKIAQHKDTLEKHYNPYFYYSDKKLNFKLFTIDPYSLYVIKAAK</sequence>
<comment type="caution">
    <text evidence="2">The sequence shown here is derived from an EMBL/GenBank/DDBJ whole genome shotgun (WGS) entry which is preliminary data.</text>
</comment>
<keyword evidence="1" id="KW-0812">Transmembrane</keyword>
<dbReference type="RefSeq" id="WP_379805026.1">
    <property type="nucleotide sequence ID" value="NZ_JBHUOL010000010.1"/>
</dbReference>
<evidence type="ECO:0000313" key="2">
    <source>
        <dbReference type="EMBL" id="MFD2908019.1"/>
    </source>
</evidence>
<name>A0ABW5Z5I2_9FLAO</name>
<gene>
    <name evidence="2" type="ORF">ACFSX9_04650</name>
</gene>
<keyword evidence="1" id="KW-0472">Membrane</keyword>
<keyword evidence="3" id="KW-1185">Reference proteome</keyword>
<keyword evidence="1" id="KW-1133">Transmembrane helix</keyword>
<feature type="transmembrane region" description="Helical" evidence="1">
    <location>
        <begin position="67"/>
        <end position="84"/>
    </location>
</feature>
<protein>
    <submittedName>
        <fullName evidence="2">Uncharacterized protein</fullName>
    </submittedName>
</protein>